<dbReference type="AlphaFoldDB" id="A0A8T0IWN1"/>
<gene>
    <name evidence="1" type="ORF">KC19_2G151200</name>
</gene>
<protein>
    <submittedName>
        <fullName evidence="1">Uncharacterized protein</fullName>
    </submittedName>
</protein>
<keyword evidence="2" id="KW-1185">Reference proteome</keyword>
<evidence type="ECO:0000313" key="2">
    <source>
        <dbReference type="Proteomes" id="UP000822688"/>
    </source>
</evidence>
<proteinExistence type="predicted"/>
<sequence>MLYTHPVIRPSIMLPMVSREELAIVQLPHKKNLRNRFTHLKFYCARSEIHFFTPSSSPISRKGKEVVKIRKNVAEMISSKIISYF</sequence>
<dbReference type="EMBL" id="CM026422">
    <property type="protein sequence ID" value="KAG0587246.1"/>
    <property type="molecule type" value="Genomic_DNA"/>
</dbReference>
<reference evidence="1" key="1">
    <citation type="submission" date="2020-06" db="EMBL/GenBank/DDBJ databases">
        <title>WGS assembly of Ceratodon purpureus strain R40.</title>
        <authorList>
            <person name="Carey S.B."/>
            <person name="Jenkins J."/>
            <person name="Shu S."/>
            <person name="Lovell J.T."/>
            <person name="Sreedasyam A."/>
            <person name="Maumus F."/>
            <person name="Tiley G.P."/>
            <person name="Fernandez-Pozo N."/>
            <person name="Barry K."/>
            <person name="Chen C."/>
            <person name="Wang M."/>
            <person name="Lipzen A."/>
            <person name="Daum C."/>
            <person name="Saski C.A."/>
            <person name="Payton A.C."/>
            <person name="Mcbreen J.C."/>
            <person name="Conrad R.E."/>
            <person name="Kollar L.M."/>
            <person name="Olsson S."/>
            <person name="Huttunen S."/>
            <person name="Landis J.B."/>
            <person name="Wickett N.J."/>
            <person name="Johnson M.G."/>
            <person name="Rensing S.A."/>
            <person name="Grimwood J."/>
            <person name="Schmutz J."/>
            <person name="Mcdaniel S.F."/>
        </authorList>
    </citation>
    <scope>NUCLEOTIDE SEQUENCE</scope>
    <source>
        <strain evidence="1">R40</strain>
    </source>
</reference>
<evidence type="ECO:0000313" key="1">
    <source>
        <dbReference type="EMBL" id="KAG0587246.1"/>
    </source>
</evidence>
<accession>A0A8T0IWN1</accession>
<organism evidence="1 2">
    <name type="scientific">Ceratodon purpureus</name>
    <name type="common">Fire moss</name>
    <name type="synonym">Dicranum purpureum</name>
    <dbReference type="NCBI Taxonomy" id="3225"/>
    <lineage>
        <taxon>Eukaryota</taxon>
        <taxon>Viridiplantae</taxon>
        <taxon>Streptophyta</taxon>
        <taxon>Embryophyta</taxon>
        <taxon>Bryophyta</taxon>
        <taxon>Bryophytina</taxon>
        <taxon>Bryopsida</taxon>
        <taxon>Dicranidae</taxon>
        <taxon>Pseudoditrichales</taxon>
        <taxon>Ditrichaceae</taxon>
        <taxon>Ceratodon</taxon>
    </lineage>
</organism>
<comment type="caution">
    <text evidence="1">The sequence shown here is derived from an EMBL/GenBank/DDBJ whole genome shotgun (WGS) entry which is preliminary data.</text>
</comment>
<name>A0A8T0IWN1_CERPU</name>
<dbReference type="Proteomes" id="UP000822688">
    <property type="component" value="Chromosome 2"/>
</dbReference>